<reference evidence="3" key="1">
    <citation type="submission" date="2016-10" db="EMBL/GenBank/DDBJ databases">
        <authorList>
            <person name="Varghese N."/>
            <person name="Submissions S."/>
        </authorList>
    </citation>
    <scope>NUCLEOTIDE SEQUENCE [LARGE SCALE GENOMIC DNA]</scope>
    <source>
        <strain evidence="3">DSM 19110</strain>
    </source>
</reference>
<feature type="transmembrane region" description="Helical" evidence="1">
    <location>
        <begin position="7"/>
        <end position="24"/>
    </location>
</feature>
<evidence type="ECO:0000256" key="1">
    <source>
        <dbReference type="SAM" id="Phobius"/>
    </source>
</evidence>
<keyword evidence="3" id="KW-1185">Reference proteome</keyword>
<gene>
    <name evidence="2" type="ORF">SAMN05421820_106229</name>
</gene>
<organism evidence="2 3">
    <name type="scientific">Pedobacter steynii</name>
    <dbReference type="NCBI Taxonomy" id="430522"/>
    <lineage>
        <taxon>Bacteria</taxon>
        <taxon>Pseudomonadati</taxon>
        <taxon>Bacteroidota</taxon>
        <taxon>Sphingobacteriia</taxon>
        <taxon>Sphingobacteriales</taxon>
        <taxon>Sphingobacteriaceae</taxon>
        <taxon>Pedobacter</taxon>
    </lineage>
</organism>
<keyword evidence="1" id="KW-1133">Transmembrane helix</keyword>
<evidence type="ECO:0000313" key="2">
    <source>
        <dbReference type="EMBL" id="SDN12416.1"/>
    </source>
</evidence>
<protein>
    <submittedName>
        <fullName evidence="2">Uncharacterized protein</fullName>
    </submittedName>
</protein>
<dbReference type="RefSeq" id="WP_245723878.1">
    <property type="nucleotide sequence ID" value="NZ_FNGY01000006.1"/>
</dbReference>
<proteinExistence type="predicted"/>
<keyword evidence="1" id="KW-0812">Transmembrane</keyword>
<evidence type="ECO:0000313" key="3">
    <source>
        <dbReference type="Proteomes" id="UP000183200"/>
    </source>
</evidence>
<dbReference type="EMBL" id="FNGY01000006">
    <property type="protein sequence ID" value="SDN12416.1"/>
    <property type="molecule type" value="Genomic_DNA"/>
</dbReference>
<dbReference type="AlphaFoldDB" id="A0A1G9YVM2"/>
<feature type="transmembrane region" description="Helical" evidence="1">
    <location>
        <begin position="71"/>
        <end position="91"/>
    </location>
</feature>
<dbReference type="STRING" id="430522.BFS30_14690"/>
<feature type="transmembrane region" description="Helical" evidence="1">
    <location>
        <begin position="40"/>
        <end position="59"/>
    </location>
</feature>
<name>A0A1G9YVM2_9SPHI</name>
<accession>A0A1G9YVM2</accession>
<sequence length="92" mass="10480">MKVKLTPLNIVSAIFLVIAVLMMLEKSPAPSAKTIDLSGILMWFSFLIVLVSFISDQIFRKFIPELKKIWAIECAFIVFTIILVFIIKVSIY</sequence>
<dbReference type="Proteomes" id="UP000183200">
    <property type="component" value="Unassembled WGS sequence"/>
</dbReference>
<keyword evidence="1" id="KW-0472">Membrane</keyword>